<dbReference type="Proteomes" id="UP001232063">
    <property type="component" value="Unassembled WGS sequence"/>
</dbReference>
<dbReference type="CDD" id="cd02121">
    <property type="entry name" value="PA_GCPII_like"/>
    <property type="match status" value="1"/>
</dbReference>
<dbReference type="Pfam" id="PF02225">
    <property type="entry name" value="PA"/>
    <property type="match status" value="1"/>
</dbReference>
<dbReference type="EMBL" id="JASJOU010000001">
    <property type="protein sequence ID" value="MDJ1499121.1"/>
    <property type="molecule type" value="Genomic_DNA"/>
</dbReference>
<dbReference type="InterPro" id="IPR036757">
    <property type="entry name" value="TFR-like_dimer_dom_sf"/>
</dbReference>
<dbReference type="InterPro" id="IPR039373">
    <property type="entry name" value="Peptidase_M28B"/>
</dbReference>
<evidence type="ECO:0000313" key="6">
    <source>
        <dbReference type="EMBL" id="MDJ1499121.1"/>
    </source>
</evidence>
<accession>A0AAE3QW45</accession>
<evidence type="ECO:0000256" key="1">
    <source>
        <dbReference type="ARBA" id="ARBA00005634"/>
    </source>
</evidence>
<dbReference type="SUPFAM" id="SSF53187">
    <property type="entry name" value="Zn-dependent exopeptidases"/>
    <property type="match status" value="1"/>
</dbReference>
<feature type="chain" id="PRO_5042151477" evidence="2">
    <location>
        <begin position="24"/>
        <end position="699"/>
    </location>
</feature>
<dbReference type="InterPro" id="IPR007484">
    <property type="entry name" value="Peptidase_M28"/>
</dbReference>
<name>A0AAE3QW45_9BACT</name>
<feature type="domain" description="Peptidase M28" evidence="5">
    <location>
        <begin position="331"/>
        <end position="517"/>
    </location>
</feature>
<dbReference type="Pfam" id="PF04253">
    <property type="entry name" value="TFR_dimer"/>
    <property type="match status" value="1"/>
</dbReference>
<protein>
    <submittedName>
        <fullName evidence="6">M28 family peptidase</fullName>
    </submittedName>
</protein>
<evidence type="ECO:0000259" key="5">
    <source>
        <dbReference type="Pfam" id="PF04389"/>
    </source>
</evidence>
<dbReference type="PANTHER" id="PTHR10404">
    <property type="entry name" value="N-ACETYLATED-ALPHA-LINKED ACIDIC DIPEPTIDASE"/>
    <property type="match status" value="1"/>
</dbReference>
<reference evidence="6" key="1">
    <citation type="submission" date="2023-05" db="EMBL/GenBank/DDBJ databases">
        <authorList>
            <person name="Zhang X."/>
        </authorList>
    </citation>
    <scope>NUCLEOTIDE SEQUENCE</scope>
    <source>
        <strain evidence="6">BD1B2-1</strain>
    </source>
</reference>
<keyword evidence="2" id="KW-0732">Signal</keyword>
<comment type="caution">
    <text evidence="6">The sequence shown here is derived from an EMBL/GenBank/DDBJ whole genome shotgun (WGS) entry which is preliminary data.</text>
</comment>
<evidence type="ECO:0000256" key="2">
    <source>
        <dbReference type="SAM" id="SignalP"/>
    </source>
</evidence>
<dbReference type="FunFam" id="3.40.630.10:FF:000101">
    <property type="entry name" value="N-acetylated alpha-linked acidic dipeptidase like 1"/>
    <property type="match status" value="1"/>
</dbReference>
<evidence type="ECO:0000259" key="4">
    <source>
        <dbReference type="Pfam" id="PF04253"/>
    </source>
</evidence>
<dbReference type="SUPFAM" id="SSF52025">
    <property type="entry name" value="PA domain"/>
    <property type="match status" value="1"/>
</dbReference>
<dbReference type="PANTHER" id="PTHR10404:SF46">
    <property type="entry name" value="VACUOLAR PROTEIN SORTING-ASSOCIATED PROTEIN 70"/>
    <property type="match status" value="1"/>
</dbReference>
<dbReference type="Gene3D" id="3.40.630.10">
    <property type="entry name" value="Zn peptidases"/>
    <property type="match status" value="1"/>
</dbReference>
<feature type="signal peptide" evidence="2">
    <location>
        <begin position="1"/>
        <end position="23"/>
    </location>
</feature>
<evidence type="ECO:0000313" key="7">
    <source>
        <dbReference type="Proteomes" id="UP001232063"/>
    </source>
</evidence>
<dbReference type="Gene3D" id="3.50.30.30">
    <property type="match status" value="1"/>
</dbReference>
<dbReference type="Pfam" id="PF04389">
    <property type="entry name" value="Peptidase_M28"/>
    <property type="match status" value="1"/>
</dbReference>
<comment type="similarity">
    <text evidence="1">Belongs to the peptidase M28 family. M28B subfamily.</text>
</comment>
<gene>
    <name evidence="6" type="ORF">QNI22_00615</name>
</gene>
<dbReference type="InterPro" id="IPR046450">
    <property type="entry name" value="PA_dom_sf"/>
</dbReference>
<proteinExistence type="inferred from homology"/>
<dbReference type="CDD" id="cd08022">
    <property type="entry name" value="M28_PSMA_like"/>
    <property type="match status" value="1"/>
</dbReference>
<dbReference type="InterPro" id="IPR003137">
    <property type="entry name" value="PA_domain"/>
</dbReference>
<dbReference type="AlphaFoldDB" id="A0AAE3QW45"/>
<dbReference type="SUPFAM" id="SSF47672">
    <property type="entry name" value="Transferrin receptor-like dimerisation domain"/>
    <property type="match status" value="1"/>
</dbReference>
<dbReference type="RefSeq" id="WP_314508659.1">
    <property type="nucleotide sequence ID" value="NZ_JASJOU010000001.1"/>
</dbReference>
<feature type="domain" description="Transferrin receptor-like dimerisation" evidence="4">
    <location>
        <begin position="579"/>
        <end position="662"/>
    </location>
</feature>
<dbReference type="Gene3D" id="1.20.930.40">
    <property type="entry name" value="Transferrin receptor-like, dimerisation domain"/>
    <property type="match status" value="1"/>
</dbReference>
<evidence type="ECO:0000259" key="3">
    <source>
        <dbReference type="Pfam" id="PF02225"/>
    </source>
</evidence>
<sequence>MKKTFWRLSICLFVAAGAHTLNAQSLTGFLPSQQAKEQEAEKLFLQKPKPEVYKKHLEALTRVPHSAGTPENAQVRAYIVDIMKKAGWQVEEPAYDIFMPVSPGENTVEIITPEKIKLNTTETPVDAFSGQPRVTGGWNSFSGSGDVTAEVVYANFGTKEDFEKLESMGVSVKGKIVIARYGGNFRGYKAKHAQAHGAAGVIIYTDPIDAGYMKGITYPEGPQANDSYIQRGSLLTVDFTGDPLTPFVPALPLDGKKKIERLSPDKVDLHKIPVTPISYGAAKEILTRMTGQSVPAGWQGALPCAYRIEGGSKLKVHLKVEQKNDFTRVTNVIGTLKGSEFPDEWIILGSHYDAWVHGATDPNSGTSMLISVAEALGELTKAGYRPKRSIKICHWDAEEFGVIGSTEWVEQFKEELSAKAVAYMNADAAVSGKFFGGASSPSLKQLLKDATQMVSYPGSDKTVYQQWAGAKSEPEVGNLGGGSDHIAFYMYVGVPSWGGGTGGVTPYHSAYDNFEYYSRFVDPTFQMGPMVSQIFGIMAMRLANAEVIPYDVSRYATDLEKHLSTIEKTIKVYSPAYSCEKLMTAVHELGKNIETYNAAQQKYIQANKSVKNTTAELNKILISLEKSFIDTQGMAYGKWYQSLYASPDPYSGYASWMLPGFMYEASLKSTANLPHLETRYLKAIQSLNEKVTALTKKLG</sequence>
<feature type="domain" description="PA" evidence="3">
    <location>
        <begin position="147"/>
        <end position="211"/>
    </location>
</feature>
<organism evidence="6 7">
    <name type="scientific">Xanthocytophaga agilis</name>
    <dbReference type="NCBI Taxonomy" id="3048010"/>
    <lineage>
        <taxon>Bacteria</taxon>
        <taxon>Pseudomonadati</taxon>
        <taxon>Bacteroidota</taxon>
        <taxon>Cytophagia</taxon>
        <taxon>Cytophagales</taxon>
        <taxon>Rhodocytophagaceae</taxon>
        <taxon>Xanthocytophaga</taxon>
    </lineage>
</organism>
<dbReference type="InterPro" id="IPR007365">
    <property type="entry name" value="TFR-like_dimer_dom"/>
</dbReference>
<keyword evidence="7" id="KW-1185">Reference proteome</keyword>